<dbReference type="InterPro" id="IPR023175">
    <property type="entry name" value="Vta1/CALS_N_sf"/>
</dbReference>
<dbReference type="Gene3D" id="1.25.40.270">
    <property type="entry name" value="Vacuolar protein sorting-associated protein vta1"/>
    <property type="match status" value="1"/>
</dbReference>
<evidence type="ECO:0000256" key="1">
    <source>
        <dbReference type="ARBA" id="ARBA00004481"/>
    </source>
</evidence>
<dbReference type="Pfam" id="PF04652">
    <property type="entry name" value="Vta1"/>
    <property type="match status" value="1"/>
</dbReference>
<dbReference type="PANTHER" id="PTHR46009">
    <property type="entry name" value="VACUOLAR PROTEIN SORTING-ASSOCIATED PROTEIN VTA1 HOMOLOG"/>
    <property type="match status" value="1"/>
</dbReference>
<dbReference type="Pfam" id="PF18097">
    <property type="entry name" value="Vta1_C"/>
    <property type="match status" value="1"/>
</dbReference>
<dbReference type="EMBL" id="OA568631">
    <property type="protein sequence ID" value="CAD7201723.1"/>
    <property type="molecule type" value="Genomic_DNA"/>
</dbReference>
<dbReference type="GO" id="GO:0010008">
    <property type="term" value="C:endosome membrane"/>
    <property type="evidence" value="ECO:0007669"/>
    <property type="project" value="UniProtKB-SubCell"/>
</dbReference>
<dbReference type="Gene3D" id="1.20.5.420">
    <property type="entry name" value="Immunoglobulin FC, subunit C"/>
    <property type="match status" value="1"/>
</dbReference>
<comment type="similarity">
    <text evidence="3">Belongs to the VTA1 family.</text>
</comment>
<evidence type="ECO:0000313" key="12">
    <source>
        <dbReference type="EMBL" id="CAD7201723.1"/>
    </source>
</evidence>
<feature type="compositionally biased region" description="Pro residues" evidence="9">
    <location>
        <begin position="230"/>
        <end position="241"/>
    </location>
</feature>
<protein>
    <recommendedName>
        <fullName evidence="13">Vacuolar protein sorting-associated protein VTA1</fullName>
    </recommendedName>
</protein>
<evidence type="ECO:0000256" key="9">
    <source>
        <dbReference type="SAM" id="MobiDB-lite"/>
    </source>
</evidence>
<dbReference type="InterPro" id="IPR039431">
    <property type="entry name" value="Vta1/CALS_N"/>
</dbReference>
<evidence type="ECO:0000256" key="6">
    <source>
        <dbReference type="ARBA" id="ARBA00022753"/>
    </source>
</evidence>
<evidence type="ECO:0000256" key="7">
    <source>
        <dbReference type="ARBA" id="ARBA00022927"/>
    </source>
</evidence>
<feature type="domain" description="Vta1 C-terminal" evidence="11">
    <location>
        <begin position="259"/>
        <end position="295"/>
    </location>
</feature>
<evidence type="ECO:0000256" key="8">
    <source>
        <dbReference type="ARBA" id="ARBA00023136"/>
    </source>
</evidence>
<name>A0A7R8VND6_TIMDO</name>
<dbReference type="AlphaFoldDB" id="A0A7R8VND6"/>
<evidence type="ECO:0000259" key="11">
    <source>
        <dbReference type="Pfam" id="PF18097"/>
    </source>
</evidence>
<keyword evidence="6" id="KW-0967">Endosome</keyword>
<dbReference type="GO" id="GO:0032511">
    <property type="term" value="P:late endosome to vacuole transport via multivesicular body sorting pathway"/>
    <property type="evidence" value="ECO:0007669"/>
    <property type="project" value="InterPro"/>
</dbReference>
<dbReference type="GO" id="GO:0015031">
    <property type="term" value="P:protein transport"/>
    <property type="evidence" value="ECO:0007669"/>
    <property type="project" value="UniProtKB-KW"/>
</dbReference>
<evidence type="ECO:0000259" key="10">
    <source>
        <dbReference type="Pfam" id="PF04652"/>
    </source>
</evidence>
<evidence type="ECO:0000256" key="4">
    <source>
        <dbReference type="ARBA" id="ARBA00022448"/>
    </source>
</evidence>
<keyword evidence="7" id="KW-0653">Protein transport</keyword>
<dbReference type="InterPro" id="IPR041212">
    <property type="entry name" value="Vta1_C"/>
</dbReference>
<keyword evidence="5" id="KW-0963">Cytoplasm</keyword>
<evidence type="ECO:0000256" key="5">
    <source>
        <dbReference type="ARBA" id="ARBA00022490"/>
    </source>
</evidence>
<feature type="domain" description="Vta1/callose synthase N-terminal" evidence="10">
    <location>
        <begin position="15"/>
        <end position="154"/>
    </location>
</feature>
<sequence>MDPVFPAIPPSLKKLRNVLNTASKFDSRDKVVSYYCRLRAVTMAMELDSKSPEARAFLSALLHYLEKEREGLANNELFGKAAAHAHIKTLAARLFEKADQLDQSGVYNKSVVHLFLDAHVLYDVLSEVGELSEDEQQVRKYTAWKATYIHNCLKRGETPVAGQMESFDPEDEELLSQFMGGADPSTATGPTSSGFVNPDPPAPNIPPPASPPAPFTPGSAGNSFDAVQGPPIPAPRAPEPYKPQEVLPPLSSGAALTAEKIAKAQKYCKWASSALNYDDIPTAIGNLNSALKLLQTGIDDEN</sequence>
<keyword evidence="8" id="KW-0472">Membrane</keyword>
<organism evidence="12">
    <name type="scientific">Timema douglasi</name>
    <name type="common">Walking stick</name>
    <dbReference type="NCBI Taxonomy" id="61478"/>
    <lineage>
        <taxon>Eukaryota</taxon>
        <taxon>Metazoa</taxon>
        <taxon>Ecdysozoa</taxon>
        <taxon>Arthropoda</taxon>
        <taxon>Hexapoda</taxon>
        <taxon>Insecta</taxon>
        <taxon>Pterygota</taxon>
        <taxon>Neoptera</taxon>
        <taxon>Polyneoptera</taxon>
        <taxon>Phasmatodea</taxon>
        <taxon>Timematodea</taxon>
        <taxon>Timematoidea</taxon>
        <taxon>Timematidae</taxon>
        <taxon>Timema</taxon>
    </lineage>
</organism>
<feature type="compositionally biased region" description="Polar residues" evidence="9">
    <location>
        <begin position="185"/>
        <end position="195"/>
    </location>
</feature>
<keyword evidence="4" id="KW-0813">Transport</keyword>
<reference evidence="12" key="1">
    <citation type="submission" date="2020-11" db="EMBL/GenBank/DDBJ databases">
        <authorList>
            <person name="Tran Van P."/>
        </authorList>
    </citation>
    <scope>NUCLEOTIDE SEQUENCE</scope>
</reference>
<evidence type="ECO:0000256" key="3">
    <source>
        <dbReference type="ARBA" id="ARBA00007895"/>
    </source>
</evidence>
<proteinExistence type="inferred from homology"/>
<evidence type="ECO:0008006" key="13">
    <source>
        <dbReference type="Google" id="ProtNLM"/>
    </source>
</evidence>
<feature type="compositionally biased region" description="Pro residues" evidence="9">
    <location>
        <begin position="198"/>
        <end position="215"/>
    </location>
</feature>
<accession>A0A7R8VND6</accession>
<dbReference type="PANTHER" id="PTHR46009:SF1">
    <property type="entry name" value="VACUOLAR PROTEIN SORTING-ASSOCIATED PROTEIN VTA1 HOMOLOG"/>
    <property type="match status" value="1"/>
</dbReference>
<evidence type="ECO:0000256" key="2">
    <source>
        <dbReference type="ARBA" id="ARBA00004496"/>
    </source>
</evidence>
<feature type="region of interest" description="Disordered" evidence="9">
    <location>
        <begin position="179"/>
        <end position="249"/>
    </location>
</feature>
<gene>
    <name evidence="12" type="ORF">TDIB3V08_LOCUS7917</name>
</gene>
<comment type="subcellular location">
    <subcellularLocation>
        <location evidence="2">Cytoplasm</location>
    </subcellularLocation>
    <subcellularLocation>
        <location evidence="1">Endosome membrane</location>
        <topology evidence="1">Peripheral membrane protein</topology>
    </subcellularLocation>
</comment>
<dbReference type="InterPro" id="IPR044538">
    <property type="entry name" value="Vta1-like"/>
</dbReference>
<dbReference type="GO" id="GO:0005771">
    <property type="term" value="C:multivesicular body"/>
    <property type="evidence" value="ECO:0007669"/>
    <property type="project" value="TreeGrafter"/>
</dbReference>